<evidence type="ECO:0000313" key="2">
    <source>
        <dbReference type="Proteomes" id="UP000237105"/>
    </source>
</evidence>
<sequence>MSTDYKHLLAVVRPGPTFQDRVEVFIRLKVTTSMSRRINLSKSRRINQTPSLSTRLRICSIKATPT</sequence>
<proteinExistence type="predicted"/>
<comment type="caution">
    <text evidence="1">The sequence shown here is derived from an EMBL/GenBank/DDBJ whole genome shotgun (WGS) entry which is preliminary data.</text>
</comment>
<reference evidence="2" key="1">
    <citation type="submission" date="2016-06" db="EMBL/GenBank/DDBJ databases">
        <title>Parallel loss of symbiosis genes in relatives of nitrogen-fixing non-legume Parasponia.</title>
        <authorList>
            <person name="Van Velzen R."/>
            <person name="Holmer R."/>
            <person name="Bu F."/>
            <person name="Rutten L."/>
            <person name="Van Zeijl A."/>
            <person name="Liu W."/>
            <person name="Santuari L."/>
            <person name="Cao Q."/>
            <person name="Sharma T."/>
            <person name="Shen D."/>
            <person name="Roswanjaya Y."/>
            <person name="Wardhani T."/>
            <person name="Kalhor M.S."/>
            <person name="Jansen J."/>
            <person name="Van den Hoogen J."/>
            <person name="Gungor B."/>
            <person name="Hartog M."/>
            <person name="Hontelez J."/>
            <person name="Verver J."/>
            <person name="Yang W.-C."/>
            <person name="Schijlen E."/>
            <person name="Repin R."/>
            <person name="Schilthuizen M."/>
            <person name="Schranz E."/>
            <person name="Heidstra R."/>
            <person name="Miyata K."/>
            <person name="Fedorova E."/>
            <person name="Kohlen W."/>
            <person name="Bisseling T."/>
            <person name="Smit S."/>
            <person name="Geurts R."/>
        </authorList>
    </citation>
    <scope>NUCLEOTIDE SEQUENCE [LARGE SCALE GENOMIC DNA]</scope>
    <source>
        <strain evidence="2">cv. WU1-14</strain>
    </source>
</reference>
<accession>A0A2P5C4M8</accession>
<keyword evidence="2" id="KW-1185">Reference proteome</keyword>
<name>A0A2P5C4M8_PARAD</name>
<protein>
    <submittedName>
        <fullName evidence="1">Uncharacterized protein</fullName>
    </submittedName>
</protein>
<dbReference type="AlphaFoldDB" id="A0A2P5C4M8"/>
<evidence type="ECO:0000313" key="1">
    <source>
        <dbReference type="EMBL" id="PON55986.1"/>
    </source>
</evidence>
<dbReference type="Proteomes" id="UP000237105">
    <property type="component" value="Unassembled WGS sequence"/>
</dbReference>
<organism evidence="1 2">
    <name type="scientific">Parasponia andersonii</name>
    <name type="common">Sponia andersonii</name>
    <dbReference type="NCBI Taxonomy" id="3476"/>
    <lineage>
        <taxon>Eukaryota</taxon>
        <taxon>Viridiplantae</taxon>
        <taxon>Streptophyta</taxon>
        <taxon>Embryophyta</taxon>
        <taxon>Tracheophyta</taxon>
        <taxon>Spermatophyta</taxon>
        <taxon>Magnoliopsida</taxon>
        <taxon>eudicotyledons</taxon>
        <taxon>Gunneridae</taxon>
        <taxon>Pentapetalae</taxon>
        <taxon>rosids</taxon>
        <taxon>fabids</taxon>
        <taxon>Rosales</taxon>
        <taxon>Cannabaceae</taxon>
        <taxon>Parasponia</taxon>
    </lineage>
</organism>
<gene>
    <name evidence="1" type="ORF">PanWU01x14_184530</name>
</gene>
<dbReference type="EMBL" id="JXTB01000176">
    <property type="protein sequence ID" value="PON55986.1"/>
    <property type="molecule type" value="Genomic_DNA"/>
</dbReference>